<dbReference type="OrthoDB" id="293534at2157"/>
<accession>A0A1I2M6V2</accession>
<feature type="transmembrane region" description="Helical" evidence="1">
    <location>
        <begin position="61"/>
        <end position="86"/>
    </location>
</feature>
<keyword evidence="1" id="KW-0472">Membrane</keyword>
<keyword evidence="1" id="KW-1133">Transmembrane helix</keyword>
<dbReference type="AlphaFoldDB" id="A0A1I2M6V2"/>
<evidence type="ECO:0000256" key="1">
    <source>
        <dbReference type="SAM" id="Phobius"/>
    </source>
</evidence>
<proteinExistence type="predicted"/>
<keyword evidence="3" id="KW-1185">Reference proteome</keyword>
<dbReference type="RefSeq" id="WP_092888112.1">
    <property type="nucleotide sequence ID" value="NZ_FOOQ01000001.1"/>
</dbReference>
<protein>
    <submittedName>
        <fullName evidence="2">Uncharacterized protein</fullName>
    </submittedName>
</protein>
<reference evidence="3" key="1">
    <citation type="submission" date="2016-10" db="EMBL/GenBank/DDBJ databases">
        <authorList>
            <person name="Varghese N."/>
            <person name="Submissions S."/>
        </authorList>
    </citation>
    <scope>NUCLEOTIDE SEQUENCE [LARGE SCALE GENOMIC DNA]</scope>
    <source>
        <strain evidence="3">CGMCC 1.7739</strain>
    </source>
</reference>
<feature type="transmembrane region" description="Helical" evidence="1">
    <location>
        <begin position="29"/>
        <end position="49"/>
    </location>
</feature>
<evidence type="ECO:0000313" key="3">
    <source>
        <dbReference type="Proteomes" id="UP000198876"/>
    </source>
</evidence>
<keyword evidence="1" id="KW-0812">Transmembrane</keyword>
<gene>
    <name evidence="2" type="ORF">SAMN04488063_0576</name>
</gene>
<name>A0A1I2M6V2_9EURY</name>
<dbReference type="Proteomes" id="UP000198876">
    <property type="component" value="Unassembled WGS sequence"/>
</dbReference>
<organism evidence="2 3">
    <name type="scientific">Halopelagius inordinatus</name>
    <dbReference type="NCBI Taxonomy" id="553467"/>
    <lineage>
        <taxon>Archaea</taxon>
        <taxon>Methanobacteriati</taxon>
        <taxon>Methanobacteriota</taxon>
        <taxon>Stenosarchaea group</taxon>
        <taxon>Halobacteria</taxon>
        <taxon>Halobacteriales</taxon>
        <taxon>Haloferacaceae</taxon>
    </lineage>
</organism>
<sequence length="92" mass="9057">MTDDGGTDTPTNPSKSSILVVASGDRGSVFFGAVLVGISSFSAIQTLAVRASGNFPPGDALGALFTLAVFAFGTTLLLDGAAGVFAEKSASA</sequence>
<evidence type="ECO:0000313" key="2">
    <source>
        <dbReference type="EMBL" id="SFF86549.1"/>
    </source>
</evidence>
<dbReference type="EMBL" id="FOOQ01000001">
    <property type="protein sequence ID" value="SFF86549.1"/>
    <property type="molecule type" value="Genomic_DNA"/>
</dbReference>